<dbReference type="PROSITE" id="PS51257">
    <property type="entry name" value="PROKAR_LIPOPROTEIN"/>
    <property type="match status" value="1"/>
</dbReference>
<reference evidence="1" key="1">
    <citation type="submission" date="2023-03" db="EMBL/GenBank/DDBJ databases">
        <title>Andean soil-derived lignocellulolytic bacterial consortium as a source of novel taxa and putative plastic-active enzymes.</title>
        <authorList>
            <person name="Diaz-Garcia L."/>
            <person name="Chuvochina M."/>
            <person name="Feuerriegel G."/>
            <person name="Bunk B."/>
            <person name="Sproer C."/>
            <person name="Streit W.R."/>
            <person name="Rodriguez L.M."/>
            <person name="Overmann J."/>
            <person name="Jimenez D.J."/>
        </authorList>
    </citation>
    <scope>NUCLEOTIDE SEQUENCE</scope>
    <source>
        <strain evidence="1">MAG 7</strain>
    </source>
</reference>
<dbReference type="InterPro" id="IPR032183">
    <property type="entry name" value="PKD-like"/>
</dbReference>
<organism evidence="1 2">
    <name type="scientific">Candidatus Pseudobacter hemicellulosilyticus</name>
    <dbReference type="NCBI Taxonomy" id="3121375"/>
    <lineage>
        <taxon>Bacteria</taxon>
        <taxon>Pseudomonadati</taxon>
        <taxon>Bacteroidota</taxon>
        <taxon>Chitinophagia</taxon>
        <taxon>Chitinophagales</taxon>
        <taxon>Chitinophagaceae</taxon>
        <taxon>Pseudobacter</taxon>
    </lineage>
</organism>
<name>A0AAJ6BH70_9BACT</name>
<proteinExistence type="predicted"/>
<sequence>MNRLKMLLSLAGFGLLAGCYKDKGNYDYTELNEISISTSTDIVNVKQFDTLKIDPVVTLQDQSGQGKLKYSWYYLNQLNLTSYEISKDKNIRSVIGATPGTYELYLKVTDSSTGVGAFHKFQMQVTSNLPEGWLFLYEAGADSSDAALILPSGQILADLHQLSNQKRIAGQPRQIVNYSANWNKQYIFTLTSKGYTYINPLDFKIIVPADSAFYSLPPNLDPVATFPNPGTWFFNDYLFNGKKLYVRQWPGPMAKPYFGAALEGDYQAAPWIMGTPYDAFGGYPAVIYDEAHSRFMYLPPNQTTLTTFSNTPAAFNMNNMGGKKLLFAHNTEAGFATALFQQPADDSLFIYRMDFGTNRANTLQLPPPVDSIAIDLSRAPEMKSASLFDLSPDLPLLYYAVSNKLYKYDLAGNFSTLIYTFPAGASITAINMLDPQKYKPYPLVGRRFAVATLENGEGILYDFPVAPTGSFTGDTYQTRYSNSFGKITSINYKVSL</sequence>
<gene>
    <name evidence="1" type="ORF">P0Y53_24200</name>
</gene>
<protein>
    <submittedName>
        <fullName evidence="1">PKD-like family lipoprotein</fullName>
    </submittedName>
</protein>
<evidence type="ECO:0000313" key="2">
    <source>
        <dbReference type="Proteomes" id="UP001220610"/>
    </source>
</evidence>
<dbReference type="Pfam" id="PF16407">
    <property type="entry name" value="PKD_2"/>
    <property type="match status" value="1"/>
</dbReference>
<keyword evidence="1" id="KW-0449">Lipoprotein</keyword>
<dbReference type="AlphaFoldDB" id="A0AAJ6BH70"/>
<dbReference type="EMBL" id="CP119311">
    <property type="protein sequence ID" value="WEK35599.1"/>
    <property type="molecule type" value="Genomic_DNA"/>
</dbReference>
<dbReference type="Proteomes" id="UP001220610">
    <property type="component" value="Chromosome"/>
</dbReference>
<evidence type="ECO:0000313" key="1">
    <source>
        <dbReference type="EMBL" id="WEK35599.1"/>
    </source>
</evidence>
<accession>A0AAJ6BH70</accession>